<evidence type="ECO:0000259" key="5">
    <source>
        <dbReference type="Pfam" id="PF01951"/>
    </source>
</evidence>
<comment type="similarity">
    <text evidence="1">Belongs to the archease family.</text>
</comment>
<dbReference type="InterPro" id="IPR023572">
    <property type="entry name" value="Archease_dom"/>
</dbReference>
<dbReference type="GO" id="GO:0008033">
    <property type="term" value="P:tRNA processing"/>
    <property type="evidence" value="ECO:0007669"/>
    <property type="project" value="UniProtKB-KW"/>
</dbReference>
<proteinExistence type="inferred from homology"/>
<name>A0A075GQF3_9EURY</name>
<sequence length="157" mass="17614">MSWWILPTTADIGLRAFGANPEFVIKETTLGMQSILLSEAGAKALPQLVRKTGQWSVERQDELDRTLVKWLEEVLYQAEVEGRWLVDSQVQIGQNRLDAQVSFVDADEVEREVEIKAVTRHELLFDAVPAGIEIPGVEPDIPTFVGPGWVTQVIFDI</sequence>
<organism evidence="6">
    <name type="scientific">uncultured marine group II/III euryarchaeote KM3_18_D06</name>
    <dbReference type="NCBI Taxonomy" id="1457956"/>
    <lineage>
        <taxon>Archaea</taxon>
        <taxon>Methanobacteriati</taxon>
        <taxon>Methanobacteriota</taxon>
        <taxon>environmental samples</taxon>
    </lineage>
</organism>
<evidence type="ECO:0000313" key="6">
    <source>
        <dbReference type="EMBL" id="AIF05989.1"/>
    </source>
</evidence>
<dbReference type="Pfam" id="PF01951">
    <property type="entry name" value="Archease"/>
    <property type="match status" value="1"/>
</dbReference>
<protein>
    <recommendedName>
        <fullName evidence="5">Archease domain-containing protein</fullName>
    </recommendedName>
</protein>
<evidence type="ECO:0000256" key="1">
    <source>
        <dbReference type="ARBA" id="ARBA00007963"/>
    </source>
</evidence>
<feature type="domain" description="Archease" evidence="5">
    <location>
        <begin position="5"/>
        <end position="157"/>
    </location>
</feature>
<keyword evidence="2" id="KW-0819">tRNA processing</keyword>
<dbReference type="Gene3D" id="3.55.10.10">
    <property type="entry name" value="Archease domain"/>
    <property type="match status" value="1"/>
</dbReference>
<dbReference type="EMBL" id="KF900756">
    <property type="protein sequence ID" value="AIF05989.1"/>
    <property type="molecule type" value="Genomic_DNA"/>
</dbReference>
<keyword evidence="3" id="KW-0479">Metal-binding</keyword>
<reference evidence="6" key="1">
    <citation type="journal article" date="2014" name="Genome Biol. Evol.">
        <title>Pangenome evidence for extensive interdomain horizontal transfer affecting lineage core and shell genes in uncultured planktonic thaumarchaeota and euryarchaeota.</title>
        <authorList>
            <person name="Deschamps P."/>
            <person name="Zivanovic Y."/>
            <person name="Moreira D."/>
            <person name="Rodriguez-Valera F."/>
            <person name="Lopez-Garcia P."/>
        </authorList>
    </citation>
    <scope>NUCLEOTIDE SEQUENCE</scope>
</reference>
<dbReference type="AlphaFoldDB" id="A0A075GQF3"/>
<evidence type="ECO:0000256" key="3">
    <source>
        <dbReference type="ARBA" id="ARBA00022723"/>
    </source>
</evidence>
<keyword evidence="4" id="KW-0106">Calcium</keyword>
<evidence type="ECO:0000256" key="4">
    <source>
        <dbReference type="ARBA" id="ARBA00022837"/>
    </source>
</evidence>
<evidence type="ECO:0000256" key="2">
    <source>
        <dbReference type="ARBA" id="ARBA00022694"/>
    </source>
</evidence>
<accession>A0A075GQF3</accession>
<dbReference type="InterPro" id="IPR036820">
    <property type="entry name" value="Archease_dom_sf"/>
</dbReference>
<dbReference type="GO" id="GO:0046872">
    <property type="term" value="F:metal ion binding"/>
    <property type="evidence" value="ECO:0007669"/>
    <property type="project" value="UniProtKB-KW"/>
</dbReference>
<dbReference type="SUPFAM" id="SSF69819">
    <property type="entry name" value="MTH1598-like"/>
    <property type="match status" value="1"/>
</dbReference>